<keyword evidence="1" id="KW-1133">Transmembrane helix</keyword>
<proteinExistence type="predicted"/>
<keyword evidence="3" id="KW-1185">Reference proteome</keyword>
<dbReference type="RefSeq" id="WP_181815635.1">
    <property type="nucleotide sequence ID" value="NZ_QBKA01000002.1"/>
</dbReference>
<sequence length="52" mass="5359">MGYVGYIALGISFLALGLIFRKQGIGGKLAWVLFVLAGGLFLVAALGNAGLF</sequence>
<feature type="transmembrane region" description="Helical" evidence="1">
    <location>
        <begin position="29"/>
        <end position="51"/>
    </location>
</feature>
<keyword evidence="1" id="KW-0472">Membrane</keyword>
<keyword evidence="1" id="KW-0812">Transmembrane</keyword>
<feature type="transmembrane region" description="Helical" evidence="1">
    <location>
        <begin position="6"/>
        <end position="22"/>
    </location>
</feature>
<evidence type="ECO:0000313" key="2">
    <source>
        <dbReference type="EMBL" id="RDC58983.1"/>
    </source>
</evidence>
<protein>
    <submittedName>
        <fullName evidence="2">Uncharacterized protein</fullName>
    </submittedName>
</protein>
<gene>
    <name evidence="2" type="ORF">HME9302_00160</name>
</gene>
<dbReference type="EMBL" id="QBKA01000002">
    <property type="protein sequence ID" value="RDC58983.1"/>
    <property type="molecule type" value="Genomic_DNA"/>
</dbReference>
<evidence type="ECO:0000256" key="1">
    <source>
        <dbReference type="SAM" id="Phobius"/>
    </source>
</evidence>
<dbReference type="Proteomes" id="UP000253727">
    <property type="component" value="Unassembled WGS sequence"/>
</dbReference>
<name>A0A369Q257_9SPHN</name>
<organism evidence="2 3">
    <name type="scientific">Alteripontixanthobacter maritimus</name>
    <dbReference type="NCBI Taxonomy" id="2161824"/>
    <lineage>
        <taxon>Bacteria</taxon>
        <taxon>Pseudomonadati</taxon>
        <taxon>Pseudomonadota</taxon>
        <taxon>Alphaproteobacteria</taxon>
        <taxon>Sphingomonadales</taxon>
        <taxon>Erythrobacteraceae</taxon>
        <taxon>Alteripontixanthobacter</taxon>
    </lineage>
</organism>
<reference evidence="2 3" key="1">
    <citation type="submission" date="2018-04" db="EMBL/GenBank/DDBJ databases">
        <title>Altererythrobacter sp. HME9302 genome sequencing and assembly.</title>
        <authorList>
            <person name="Kang H."/>
            <person name="Kim H."/>
            <person name="Joh K."/>
        </authorList>
    </citation>
    <scope>NUCLEOTIDE SEQUENCE [LARGE SCALE GENOMIC DNA]</scope>
    <source>
        <strain evidence="2 3">HME9302</strain>
    </source>
</reference>
<accession>A0A369Q257</accession>
<comment type="caution">
    <text evidence="2">The sequence shown here is derived from an EMBL/GenBank/DDBJ whole genome shotgun (WGS) entry which is preliminary data.</text>
</comment>
<dbReference type="AlphaFoldDB" id="A0A369Q257"/>
<evidence type="ECO:0000313" key="3">
    <source>
        <dbReference type="Proteomes" id="UP000253727"/>
    </source>
</evidence>